<dbReference type="Pfam" id="PF17146">
    <property type="entry name" value="PIN_6"/>
    <property type="match status" value="1"/>
</dbReference>
<dbReference type="EMBL" id="LNJB01000009">
    <property type="protein sequence ID" value="KYC54697.1"/>
    <property type="molecule type" value="Genomic_DNA"/>
</dbReference>
<name>A0A150JII6_9EURY</name>
<dbReference type="SUPFAM" id="SSF88723">
    <property type="entry name" value="PIN domain-like"/>
    <property type="match status" value="1"/>
</dbReference>
<dbReference type="GO" id="GO:0016787">
    <property type="term" value="F:hydrolase activity"/>
    <property type="evidence" value="ECO:0007669"/>
    <property type="project" value="UniProtKB-KW"/>
</dbReference>
<dbReference type="CDD" id="cd09876">
    <property type="entry name" value="PIN_Nob1-like"/>
    <property type="match status" value="1"/>
</dbReference>
<accession>A0A150JII6</accession>
<accession>A0A150JBU3</accession>
<dbReference type="GO" id="GO:0005737">
    <property type="term" value="C:cytoplasm"/>
    <property type="evidence" value="ECO:0007669"/>
    <property type="project" value="UniProtKB-ARBA"/>
</dbReference>
<comment type="function">
    <text evidence="9">Toxic component of a type II toxin-antitoxin (TA) system. Processes pre-16S-rRNA at its 3' end (the D-site) to yield the mature 3' end.</text>
</comment>
<evidence type="ECO:0000313" key="12">
    <source>
        <dbReference type="EMBL" id="KYC57053.1"/>
    </source>
</evidence>
<evidence type="ECO:0000256" key="3">
    <source>
        <dbReference type="ARBA" id="ARBA00021078"/>
    </source>
</evidence>
<evidence type="ECO:0000256" key="4">
    <source>
        <dbReference type="ARBA" id="ARBA00022517"/>
    </source>
</evidence>
<dbReference type="GO" id="GO:0030490">
    <property type="term" value="P:maturation of SSU-rRNA"/>
    <property type="evidence" value="ECO:0007669"/>
    <property type="project" value="TreeGrafter"/>
</dbReference>
<dbReference type="EMBL" id="LNJE01000014">
    <property type="protein sequence ID" value="KYC57053.1"/>
    <property type="molecule type" value="Genomic_DNA"/>
</dbReference>
<protein>
    <recommendedName>
        <fullName evidence="3">Endoribonuclease Nob1</fullName>
    </recommendedName>
</protein>
<evidence type="ECO:0000256" key="2">
    <source>
        <dbReference type="ARBA" id="ARBA00005858"/>
    </source>
</evidence>
<keyword evidence="6" id="KW-0540">Nuclease</keyword>
<keyword evidence="5" id="KW-1277">Toxin-antitoxin system</keyword>
<evidence type="ECO:0000313" key="11">
    <source>
        <dbReference type="EMBL" id="KYC54697.1"/>
    </source>
</evidence>
<dbReference type="InterPro" id="IPR033411">
    <property type="entry name" value="Ribonuclease_PIN"/>
</dbReference>
<dbReference type="InterPro" id="IPR029060">
    <property type="entry name" value="PIN-like_dom_sf"/>
</dbReference>
<evidence type="ECO:0000256" key="8">
    <source>
        <dbReference type="ARBA" id="ARBA00022801"/>
    </source>
</evidence>
<dbReference type="AlphaFoldDB" id="A0A150JII6"/>
<dbReference type="Gene3D" id="3.40.50.1010">
    <property type="entry name" value="5'-nuclease"/>
    <property type="match status" value="1"/>
</dbReference>
<keyword evidence="7" id="KW-0479">Metal-binding</keyword>
<dbReference type="GO" id="GO:0046872">
    <property type="term" value="F:metal ion binding"/>
    <property type="evidence" value="ECO:0007669"/>
    <property type="project" value="UniProtKB-KW"/>
</dbReference>
<keyword evidence="4" id="KW-0690">Ribosome biogenesis</keyword>
<dbReference type="FunFam" id="3.40.50.1010:FF:000020">
    <property type="entry name" value="20S-pre-rRNA D-site endonuclease NOB1"/>
    <property type="match status" value="1"/>
</dbReference>
<evidence type="ECO:0000313" key="13">
    <source>
        <dbReference type="Proteomes" id="UP000092420"/>
    </source>
</evidence>
<keyword evidence="8 12" id="KW-0378">Hydrolase</keyword>
<dbReference type="GO" id="GO:0004521">
    <property type="term" value="F:RNA endonuclease activity"/>
    <property type="evidence" value="ECO:0007669"/>
    <property type="project" value="TreeGrafter"/>
</dbReference>
<dbReference type="Gene3D" id="2.20.28.10">
    <property type="match status" value="1"/>
</dbReference>
<organism evidence="12">
    <name type="scientific">Candidatus Methanofastidiosum methylothiophilum</name>
    <dbReference type="NCBI Taxonomy" id="1705564"/>
    <lineage>
        <taxon>Archaea</taxon>
        <taxon>Methanobacteriati</taxon>
        <taxon>Methanobacteriota</taxon>
        <taxon>Stenosarchaea group</taxon>
        <taxon>Candidatus Methanofastidiosia</taxon>
        <taxon>Candidatus Methanofastidiosales</taxon>
        <taxon>Candidatus Methanofastidiosaceae</taxon>
        <taxon>Candidatus Methanofastidiosum</taxon>
    </lineage>
</organism>
<evidence type="ECO:0000256" key="1">
    <source>
        <dbReference type="ARBA" id="ARBA00001936"/>
    </source>
</evidence>
<dbReference type="PANTHER" id="PTHR12814:SF2">
    <property type="entry name" value="RNA-BINDING PROTEIN NOB1"/>
    <property type="match status" value="1"/>
</dbReference>
<comment type="similarity">
    <text evidence="2">Belongs to the NOB1 family.</text>
</comment>
<evidence type="ECO:0000256" key="9">
    <source>
        <dbReference type="ARBA" id="ARBA00045770"/>
    </source>
</evidence>
<evidence type="ECO:0000259" key="10">
    <source>
        <dbReference type="Pfam" id="PF17146"/>
    </source>
</evidence>
<gene>
    <name evidence="12" type="primary">nob1</name>
    <name evidence="11" type="ORF">AN188_00861</name>
    <name evidence="12" type="ORF">APG09_01201</name>
</gene>
<dbReference type="InterPro" id="IPR039907">
    <property type="entry name" value="NOB1"/>
</dbReference>
<dbReference type="Proteomes" id="UP000092420">
    <property type="component" value="Unassembled WGS sequence"/>
</dbReference>
<dbReference type="PANTHER" id="PTHR12814">
    <property type="entry name" value="RNA-BINDING PROTEIN NOB1"/>
    <property type="match status" value="1"/>
</dbReference>
<accession>A0A150JFR3</accession>
<dbReference type="GO" id="GO:0030688">
    <property type="term" value="C:preribosome, small subunit precursor"/>
    <property type="evidence" value="ECO:0007669"/>
    <property type="project" value="TreeGrafter"/>
</dbReference>
<feature type="domain" description="Ribonuclease PIN" evidence="10">
    <location>
        <begin position="7"/>
        <end position="90"/>
    </location>
</feature>
<evidence type="ECO:0000256" key="5">
    <source>
        <dbReference type="ARBA" id="ARBA00022649"/>
    </source>
</evidence>
<sequence>MKLVKYVLDSSAFIGGFLPEEDEYFTVHEVIDEVGDDISKERLSYFLNSEKIKIKDPKQENIDKVVKKTMESGDNLSLTDIKIIALSLELDSSIISEDYGIQNVSSMLNIRFKSIRELGIKKIIWWEYYCMGCKKKYSKDKKICGDCGNIIKRRPITNKY</sequence>
<evidence type="ECO:0000256" key="7">
    <source>
        <dbReference type="ARBA" id="ARBA00022723"/>
    </source>
</evidence>
<comment type="cofactor">
    <cofactor evidence="1">
        <name>Mn(2+)</name>
        <dbReference type="ChEBI" id="CHEBI:29035"/>
    </cofactor>
</comment>
<proteinExistence type="inferred from homology"/>
<reference evidence="12 13" key="1">
    <citation type="journal article" date="2016" name="ISME J.">
        <title>Chasing the elusive Euryarchaeota class WSA2: genomes reveal a uniquely fastidious methyl-reducing methanogen.</title>
        <authorList>
            <person name="Nobu M.K."/>
            <person name="Narihiro T."/>
            <person name="Kuroda K."/>
            <person name="Mei R."/>
            <person name="Liu W.T."/>
        </authorList>
    </citation>
    <scope>NUCLEOTIDE SEQUENCE [LARGE SCALE GENOMIC DNA]</scope>
    <source>
        <strain evidence="11">ADurb1013_Bin02101</strain>
        <strain evidence="12">ADurb1213_Bin02801</strain>
    </source>
</reference>
<evidence type="ECO:0000256" key="6">
    <source>
        <dbReference type="ARBA" id="ARBA00022722"/>
    </source>
</evidence>
<comment type="caution">
    <text evidence="12">The sequence shown here is derived from an EMBL/GenBank/DDBJ whole genome shotgun (WGS) entry which is preliminary data.</text>
</comment>